<evidence type="ECO:0000313" key="3">
    <source>
        <dbReference type="EMBL" id="ATI42352.1"/>
    </source>
</evidence>
<keyword evidence="4" id="KW-1185">Reference proteome</keyword>
<sequence>MIGRRNPPKDAGADAPLTRGFDDFDLRLGDIMRGERATLGKSLLDVQRELKIKATYIAAIENTDPTAFETPGFIAGYVRSYARYLELDPEWAFATFCREADFTTVSGLDKQPNPRQTQIGQKPRKEGRDPFVEPAISFAPRKSSPFAAIEPGAIGSSLVLLSLLAVIGYGGWAVLQQIQQVQVSPIDQAPGVTADLGGTTAAPDADTDMPEFAGVSTGAPDSLDRLYRPEALDVPVMVARDGPISAVDPGRTGALAGLARDRSGLSGSGLSLARAGDLTPPAVGATGTTDTDEAVAVAQANAPRVTAENAPEVVLVAVRPAWVRVRASDGSILFEKTLNPGDTYVVPQTEEPPILRTGAAGALYFAVNGETYGPAGGNGAVIDGVQLSSADLTGSFQVADLTADPDAGRAAVIVAELAAQPIPGQAATATD</sequence>
<dbReference type="KEGG" id="cmag:CBW24_10245"/>
<protein>
    <recommendedName>
        <fullName evidence="2">Cytoskeleton protein RodZ-like C-terminal domain-containing protein</fullName>
    </recommendedName>
</protein>
<evidence type="ECO:0000256" key="1">
    <source>
        <dbReference type="SAM" id="MobiDB-lite"/>
    </source>
</evidence>
<dbReference type="GO" id="GO:0003677">
    <property type="term" value="F:DNA binding"/>
    <property type="evidence" value="ECO:0007669"/>
    <property type="project" value="InterPro"/>
</dbReference>
<dbReference type="PANTHER" id="PTHR34475">
    <property type="match status" value="1"/>
</dbReference>
<dbReference type="Pfam" id="PF13413">
    <property type="entry name" value="HTH_25"/>
    <property type="match status" value="1"/>
</dbReference>
<dbReference type="InterPro" id="IPR050400">
    <property type="entry name" value="Bact_Cytoskel_RodZ"/>
</dbReference>
<dbReference type="PANTHER" id="PTHR34475:SF1">
    <property type="entry name" value="CYTOSKELETON PROTEIN RODZ"/>
    <property type="match status" value="1"/>
</dbReference>
<proteinExistence type="predicted"/>
<reference evidence="3 4" key="1">
    <citation type="submission" date="2017-05" db="EMBL/GenBank/DDBJ databases">
        <title>Comparative genomic and metabolic analysis of manganese-oxidizing mechanisms in Celeribater manganoxidans DY25T: its adaption to the environment of polymetallic nodule.</title>
        <authorList>
            <person name="Wang X."/>
        </authorList>
    </citation>
    <scope>NUCLEOTIDE SEQUENCE [LARGE SCALE GENOMIC DNA]</scope>
    <source>
        <strain evidence="3 4">DY25</strain>
    </source>
</reference>
<dbReference type="InterPro" id="IPR025194">
    <property type="entry name" value="RodZ-like_C"/>
</dbReference>
<organism evidence="3 4">
    <name type="scientific">Pacificitalea manganoxidans</name>
    <dbReference type="NCBI Taxonomy" id="1411902"/>
    <lineage>
        <taxon>Bacteria</taxon>
        <taxon>Pseudomonadati</taxon>
        <taxon>Pseudomonadota</taxon>
        <taxon>Alphaproteobacteria</taxon>
        <taxon>Rhodobacterales</taxon>
        <taxon>Paracoccaceae</taxon>
        <taxon>Pacificitalea</taxon>
    </lineage>
</organism>
<dbReference type="Proteomes" id="UP000219050">
    <property type="component" value="Chromosome"/>
</dbReference>
<feature type="domain" description="Cytoskeleton protein RodZ-like C-terminal" evidence="2">
    <location>
        <begin position="314"/>
        <end position="381"/>
    </location>
</feature>
<accession>A0A291M092</accession>
<feature type="region of interest" description="Disordered" evidence="1">
    <location>
        <begin position="105"/>
        <end position="130"/>
    </location>
</feature>
<evidence type="ECO:0000313" key="4">
    <source>
        <dbReference type="Proteomes" id="UP000219050"/>
    </source>
</evidence>
<gene>
    <name evidence="3" type="ORF">CBW24_10245</name>
</gene>
<dbReference type="Pfam" id="PF13464">
    <property type="entry name" value="RodZ_C"/>
    <property type="match status" value="1"/>
</dbReference>
<dbReference type="EMBL" id="CP021404">
    <property type="protein sequence ID" value="ATI42352.1"/>
    <property type="molecule type" value="Genomic_DNA"/>
</dbReference>
<dbReference type="OrthoDB" id="9790252at2"/>
<dbReference type="RefSeq" id="WP_088661719.1">
    <property type="nucleotide sequence ID" value="NZ_CP021404.1"/>
</dbReference>
<name>A0A291M092_9RHOB</name>
<dbReference type="AlphaFoldDB" id="A0A291M092"/>
<dbReference type="InterPro" id="IPR010982">
    <property type="entry name" value="Lambda_DNA-bd_dom_sf"/>
</dbReference>
<evidence type="ECO:0000259" key="2">
    <source>
        <dbReference type="Pfam" id="PF13464"/>
    </source>
</evidence>
<dbReference type="Gene3D" id="1.10.260.40">
    <property type="entry name" value="lambda repressor-like DNA-binding domains"/>
    <property type="match status" value="1"/>
</dbReference>